<dbReference type="GO" id="GO:0043171">
    <property type="term" value="P:peptide catabolic process"/>
    <property type="evidence" value="ECO:0007669"/>
    <property type="project" value="TreeGrafter"/>
</dbReference>
<dbReference type="Gene3D" id="3.30.2010.30">
    <property type="match status" value="1"/>
</dbReference>
<comment type="similarity">
    <text evidence="2">Belongs to the peptidase M1 family.</text>
</comment>
<dbReference type="PRINTS" id="PR00756">
    <property type="entry name" value="ALADIPTASE"/>
</dbReference>
<keyword evidence="8" id="KW-0482">Metalloprotease</keyword>
<dbReference type="GO" id="GO:0004301">
    <property type="term" value="F:epoxide hydrolase activity"/>
    <property type="evidence" value="ECO:0007669"/>
    <property type="project" value="TreeGrafter"/>
</dbReference>
<dbReference type="InterPro" id="IPR014782">
    <property type="entry name" value="Peptidase_M1_dom"/>
</dbReference>
<evidence type="ECO:0000256" key="7">
    <source>
        <dbReference type="ARBA" id="ARBA00022833"/>
    </source>
</evidence>
<protein>
    <submittedName>
        <fullName evidence="13">Leuk-A4-hydro_C domain-containing protein</fullName>
    </submittedName>
</protein>
<evidence type="ECO:0000313" key="13">
    <source>
        <dbReference type="WBParaSite" id="Pan_g17817.t1"/>
    </source>
</evidence>
<feature type="binding site" evidence="10">
    <location>
        <position position="338"/>
    </location>
    <ligand>
        <name>Zn(2+)</name>
        <dbReference type="ChEBI" id="CHEBI:29105"/>
        <note>catalytic</note>
    </ligand>
</feature>
<dbReference type="InterPro" id="IPR027268">
    <property type="entry name" value="Peptidase_M4/M1_CTD_sf"/>
</dbReference>
<evidence type="ECO:0000256" key="2">
    <source>
        <dbReference type="ARBA" id="ARBA00010136"/>
    </source>
</evidence>
<dbReference type="InterPro" id="IPR038502">
    <property type="entry name" value="M1_LTA-4_hydro/amino_C_sf"/>
</dbReference>
<dbReference type="AlphaFoldDB" id="A0A7E4V8B2"/>
<sequence length="635" mass="72637">MTDTLTDVSSVSNYSEVKVTHFDLDLNVDFGLKRLKGSVILRLVGVRPTSQVVLDIRGLEIHSAFASEEDVPFKIEDHGPLGQSLTLSIEPLDVGERRDIEVIYSTRNASALQFVEKELTSDKVQPFLYSQCQAIHARSIVPCMDTPAVKQTYAARVQVPKGITLLMSAISYGKEEEGNPKVAIWKEDTQYKEEFSQHKSTVDEGHDVFLFKQPMPIPSYLLAIVAGHLEKRDISERCAVWAEPSMVDKAHYEFADTEVMLTTAEELVGPYQWGRYDLIVLPPFFPFGGMENPCLTFVTPTIIAGDRSLTNVIAHEIAHSWTGNLVTNYNWEHFWLNEGFTVFLERKIMGRIYGESLRQFENICGWEDRLLPTIKETFGCTHEFTKLIPNLQGCDPDDAFSTVPYEKGSALLLVLEQKLDDVPRFEKFLKDYIDEYAGKSIVTQIWKSFLYEQFADKKDVLDSIDWNAWLNNAGVPPDTPVFDHSHLKDCRKIAETWQNASDAEIDALDVKQFDELTSVMKVKVLDCIESSEQLIDRERFKRIVKKYKLSETGNCEVLFSFILIALKTKNTEMVPFIINFVLQQGRLNFYKEILLFSKLFDWDFTRDLAISEFRKNIPKMHPITVQVVESLLAKK</sequence>
<proteinExistence type="inferred from homology"/>
<comment type="cofactor">
    <cofactor evidence="10">
        <name>Zn(2+)</name>
        <dbReference type="ChEBI" id="CHEBI:29105"/>
    </cofactor>
    <text evidence="10">Binds 1 zinc ion per subunit.</text>
</comment>
<dbReference type="GO" id="GO:0008270">
    <property type="term" value="F:zinc ion binding"/>
    <property type="evidence" value="ECO:0007669"/>
    <property type="project" value="InterPro"/>
</dbReference>
<evidence type="ECO:0000256" key="6">
    <source>
        <dbReference type="ARBA" id="ARBA00022801"/>
    </source>
</evidence>
<keyword evidence="3" id="KW-0963">Cytoplasm</keyword>
<organism evidence="12 13">
    <name type="scientific">Panagrellus redivivus</name>
    <name type="common">Microworm</name>
    <dbReference type="NCBI Taxonomy" id="6233"/>
    <lineage>
        <taxon>Eukaryota</taxon>
        <taxon>Metazoa</taxon>
        <taxon>Ecdysozoa</taxon>
        <taxon>Nematoda</taxon>
        <taxon>Chromadorea</taxon>
        <taxon>Rhabditida</taxon>
        <taxon>Tylenchina</taxon>
        <taxon>Panagrolaimomorpha</taxon>
        <taxon>Panagrolaimoidea</taxon>
        <taxon>Panagrolaimidae</taxon>
        <taxon>Panagrellus</taxon>
    </lineage>
</organism>
<name>A0A7E4V8B2_PANRE</name>
<keyword evidence="4" id="KW-0645">Protease</keyword>
<evidence type="ECO:0000256" key="5">
    <source>
        <dbReference type="ARBA" id="ARBA00022723"/>
    </source>
</evidence>
<dbReference type="SUPFAM" id="SSF63737">
    <property type="entry name" value="Leukotriene A4 hydrolase N-terminal domain"/>
    <property type="match status" value="1"/>
</dbReference>
<evidence type="ECO:0000256" key="9">
    <source>
        <dbReference type="PIRSR" id="PIRSR634015-1"/>
    </source>
</evidence>
<dbReference type="GO" id="GO:0004177">
    <property type="term" value="F:aminopeptidase activity"/>
    <property type="evidence" value="ECO:0007669"/>
    <property type="project" value="TreeGrafter"/>
</dbReference>
<dbReference type="InterPro" id="IPR042097">
    <property type="entry name" value="Aminopeptidase_N-like_N_sf"/>
</dbReference>
<dbReference type="Gene3D" id="2.60.40.1730">
    <property type="entry name" value="tricorn interacting facor f3 domain"/>
    <property type="match status" value="1"/>
</dbReference>
<dbReference type="PANTHER" id="PTHR45726">
    <property type="entry name" value="LEUKOTRIENE A-4 HYDROLASE"/>
    <property type="match status" value="1"/>
</dbReference>
<dbReference type="Gene3D" id="1.10.390.10">
    <property type="entry name" value="Neutral Protease Domain 2"/>
    <property type="match status" value="1"/>
</dbReference>
<dbReference type="FunFam" id="1.10.390.10:FF:000003">
    <property type="entry name" value="Leukotriene A(4) hydrolase"/>
    <property type="match status" value="1"/>
</dbReference>
<dbReference type="Gene3D" id="1.25.40.320">
    <property type="entry name" value="Peptidase M1, leukotriene A4 hydrolase/aminopeptidase C-terminal domain"/>
    <property type="match status" value="1"/>
</dbReference>
<dbReference type="SUPFAM" id="SSF48371">
    <property type="entry name" value="ARM repeat"/>
    <property type="match status" value="1"/>
</dbReference>
<dbReference type="CDD" id="cd09599">
    <property type="entry name" value="M1_LTA4H"/>
    <property type="match status" value="1"/>
</dbReference>
<evidence type="ECO:0000313" key="12">
    <source>
        <dbReference type="Proteomes" id="UP000492821"/>
    </source>
</evidence>
<keyword evidence="5 10" id="KW-0479">Metal-binding</keyword>
<keyword evidence="7 10" id="KW-0862">Zinc</keyword>
<evidence type="ECO:0000256" key="1">
    <source>
        <dbReference type="ARBA" id="ARBA00004496"/>
    </source>
</evidence>
<dbReference type="GO" id="GO:0006508">
    <property type="term" value="P:proteolysis"/>
    <property type="evidence" value="ECO:0007669"/>
    <property type="project" value="UniProtKB-KW"/>
</dbReference>
<dbReference type="GO" id="GO:0005829">
    <property type="term" value="C:cytosol"/>
    <property type="evidence" value="ECO:0007669"/>
    <property type="project" value="TreeGrafter"/>
</dbReference>
<evidence type="ECO:0000259" key="11">
    <source>
        <dbReference type="SMART" id="SM01263"/>
    </source>
</evidence>
<dbReference type="Pfam" id="PF09127">
    <property type="entry name" value="Leuk-A4-hydro_C"/>
    <property type="match status" value="1"/>
</dbReference>
<dbReference type="GO" id="GO:0008237">
    <property type="term" value="F:metallopeptidase activity"/>
    <property type="evidence" value="ECO:0007669"/>
    <property type="project" value="UniProtKB-KW"/>
</dbReference>
<dbReference type="SMART" id="SM01263">
    <property type="entry name" value="Leuk-A4-hydro_C"/>
    <property type="match status" value="1"/>
</dbReference>
<dbReference type="InterPro" id="IPR045357">
    <property type="entry name" value="Aminopeptidase_N-like_N"/>
</dbReference>
<dbReference type="SUPFAM" id="SSF55486">
    <property type="entry name" value="Metalloproteases ('zincins'), catalytic domain"/>
    <property type="match status" value="1"/>
</dbReference>
<keyword evidence="6" id="KW-0378">Hydrolase</keyword>
<dbReference type="InterPro" id="IPR049980">
    <property type="entry name" value="LTA4H_cat"/>
</dbReference>
<accession>A0A7E4V8B2</accession>
<dbReference type="WBParaSite" id="Pan_g17817.t1">
    <property type="protein sequence ID" value="Pan_g17817.t1"/>
    <property type="gene ID" value="Pan_g17817"/>
</dbReference>
<dbReference type="FunFam" id="3.30.2010.30:FF:000001">
    <property type="entry name" value="Leukotriene A(4) hydrolase"/>
    <property type="match status" value="1"/>
</dbReference>
<reference evidence="12" key="1">
    <citation type="journal article" date="2013" name="Genetics">
        <title>The draft genome and transcriptome of Panagrellus redivivus are shaped by the harsh demands of a free-living lifestyle.</title>
        <authorList>
            <person name="Srinivasan J."/>
            <person name="Dillman A.R."/>
            <person name="Macchietto M.G."/>
            <person name="Heikkinen L."/>
            <person name="Lakso M."/>
            <person name="Fracchia K.M."/>
            <person name="Antoshechkin I."/>
            <person name="Mortazavi A."/>
            <person name="Wong G."/>
            <person name="Sternberg P.W."/>
        </authorList>
    </citation>
    <scope>NUCLEOTIDE SEQUENCE [LARGE SCALE GENOMIC DNA]</scope>
    <source>
        <strain evidence="12">MT8872</strain>
    </source>
</reference>
<dbReference type="Pfam" id="PF17900">
    <property type="entry name" value="Peptidase_M1_N"/>
    <property type="match status" value="1"/>
</dbReference>
<feature type="active site" description="Proton donor" evidence="9">
    <location>
        <position position="405"/>
    </location>
</feature>
<dbReference type="InterPro" id="IPR016024">
    <property type="entry name" value="ARM-type_fold"/>
</dbReference>
<dbReference type="InterPro" id="IPR001930">
    <property type="entry name" value="Peptidase_M1"/>
</dbReference>
<feature type="binding site" evidence="10">
    <location>
        <position position="315"/>
    </location>
    <ligand>
        <name>Zn(2+)</name>
        <dbReference type="ChEBI" id="CHEBI:29105"/>
        <note>catalytic</note>
    </ligand>
</feature>
<feature type="active site" description="Proton acceptor" evidence="9">
    <location>
        <position position="316"/>
    </location>
</feature>
<keyword evidence="12" id="KW-1185">Reference proteome</keyword>
<dbReference type="PANTHER" id="PTHR45726:SF3">
    <property type="entry name" value="LEUKOTRIENE A-4 HYDROLASE"/>
    <property type="match status" value="1"/>
</dbReference>
<dbReference type="InterPro" id="IPR034015">
    <property type="entry name" value="M1_LTA4H"/>
</dbReference>
<evidence type="ECO:0000256" key="10">
    <source>
        <dbReference type="PIRSR" id="PIRSR634015-3"/>
    </source>
</evidence>
<feature type="binding site" evidence="10">
    <location>
        <position position="319"/>
    </location>
    <ligand>
        <name>Zn(2+)</name>
        <dbReference type="ChEBI" id="CHEBI:29105"/>
        <note>catalytic</note>
    </ligand>
</feature>
<feature type="domain" description="Peptidase M1 leukotriene A4 hydrolase/aminopeptidase C-terminal" evidence="11">
    <location>
        <begin position="485"/>
        <end position="632"/>
    </location>
</feature>
<dbReference type="Proteomes" id="UP000492821">
    <property type="component" value="Unassembled WGS sequence"/>
</dbReference>
<dbReference type="InterPro" id="IPR015211">
    <property type="entry name" value="Peptidase_M1_C"/>
</dbReference>
<reference evidence="13" key="2">
    <citation type="submission" date="2020-10" db="UniProtKB">
        <authorList>
            <consortium name="WormBaseParasite"/>
        </authorList>
    </citation>
    <scope>IDENTIFICATION</scope>
</reference>
<evidence type="ECO:0000256" key="4">
    <source>
        <dbReference type="ARBA" id="ARBA00022670"/>
    </source>
</evidence>
<dbReference type="Pfam" id="PF01433">
    <property type="entry name" value="Peptidase_M1"/>
    <property type="match status" value="1"/>
</dbReference>
<evidence type="ECO:0000256" key="3">
    <source>
        <dbReference type="ARBA" id="ARBA00022490"/>
    </source>
</evidence>
<evidence type="ECO:0000256" key="8">
    <source>
        <dbReference type="ARBA" id="ARBA00023049"/>
    </source>
</evidence>
<comment type="subcellular location">
    <subcellularLocation>
        <location evidence="1">Cytoplasm</location>
    </subcellularLocation>
</comment>